<organism evidence="1 2">
    <name type="scientific">Blautia luti</name>
    <dbReference type="NCBI Taxonomy" id="89014"/>
    <lineage>
        <taxon>Bacteria</taxon>
        <taxon>Bacillati</taxon>
        <taxon>Bacillota</taxon>
        <taxon>Clostridia</taxon>
        <taxon>Lachnospirales</taxon>
        <taxon>Lachnospiraceae</taxon>
        <taxon>Blautia</taxon>
    </lineage>
</organism>
<dbReference type="Proteomes" id="UP000408482">
    <property type="component" value="Unassembled WGS sequence"/>
</dbReference>
<keyword evidence="2" id="KW-1185">Reference proteome</keyword>
<sequence length="89" mass="10838">MNKRQKKKLFKKRAGFYPPGGPDVLRFQIWTGIGMTKSKWKKFNETLKEIFETTEYDHNTRSVENFNQVMRKRWNKNGNQKNCRNRRIL</sequence>
<proteinExistence type="predicted"/>
<dbReference type="AlphaFoldDB" id="A0A564VLW2"/>
<dbReference type="EMBL" id="CABHNW010000022">
    <property type="protein sequence ID" value="VUX32792.1"/>
    <property type="molecule type" value="Genomic_DNA"/>
</dbReference>
<evidence type="ECO:0000313" key="2">
    <source>
        <dbReference type="Proteomes" id="UP000408482"/>
    </source>
</evidence>
<protein>
    <submittedName>
        <fullName evidence="1">Uncharacterized protein</fullName>
    </submittedName>
</protein>
<evidence type="ECO:0000313" key="1">
    <source>
        <dbReference type="EMBL" id="VUX32792.1"/>
    </source>
</evidence>
<accession>A0A564VLW2</accession>
<gene>
    <name evidence="1" type="ORF">RSSSTS7063_02504</name>
</gene>
<reference evidence="1 2" key="1">
    <citation type="submission" date="2019-07" db="EMBL/GenBank/DDBJ databases">
        <authorList>
            <person name="Hibberd C M."/>
            <person name="Gehrig L. J."/>
            <person name="Chang H.-W."/>
            <person name="Venkatesh S."/>
        </authorList>
    </citation>
    <scope>NUCLEOTIDE SEQUENCE [LARGE SCALE GENOMIC DNA]</scope>
    <source>
        <strain evidence="1">Blautia_luti_SSTS_Bg7063</strain>
    </source>
</reference>
<name>A0A564VLW2_9FIRM</name>